<dbReference type="SUPFAM" id="SSF56935">
    <property type="entry name" value="Porins"/>
    <property type="match status" value="1"/>
</dbReference>
<dbReference type="RefSeq" id="WP_251966909.1">
    <property type="nucleotide sequence ID" value="NZ_CP146284.1"/>
</dbReference>
<reference evidence="1 2" key="1">
    <citation type="submission" date="2024-02" db="EMBL/GenBank/DDBJ databases">
        <title>Whole genome sequencing of Parabacteroides sp. AD58.</title>
        <authorList>
            <person name="Chaplin A.V."/>
            <person name="Pikina A.P."/>
            <person name="Sokolova S.R."/>
            <person name="Korostin D.O."/>
            <person name="Efimov B.A."/>
        </authorList>
    </citation>
    <scope>NUCLEOTIDE SEQUENCE [LARGE SCALE GENOMIC DNA]</scope>
    <source>
        <strain evidence="1 2">AD58</strain>
    </source>
</reference>
<dbReference type="NCBIfam" id="TIGR04056">
    <property type="entry name" value="OMP_RagA_SusC"/>
    <property type="match status" value="1"/>
</dbReference>
<proteinExistence type="predicted"/>
<name>A0ABZ2INH3_9BACT</name>
<gene>
    <name evidence="1" type="ORF">NEE14_005585</name>
</gene>
<dbReference type="EMBL" id="CP146284">
    <property type="protein sequence ID" value="WWV67442.1"/>
    <property type="molecule type" value="Genomic_DNA"/>
</dbReference>
<dbReference type="InterPro" id="IPR023996">
    <property type="entry name" value="TonB-dep_OMP_SusC/RagA"/>
</dbReference>
<sequence>MKDYTTAQRVNLNVTGGGKVARYYVSGSFYNENGLFISDPSHEWNSEINYKRYNFISNIDVSLHRTTTLKLNVNGALEMKHQPYSSLSDIFSQAVSVSPNTVPLYYPDLDEFGKIRYAEMPGGTSNPYNTLTQSGYNDNWWTKINAIMALEQDFSELITPGLKATVKFSFDSNSWNQILRQGSPHTWYAKNRDANGQLIYEEGNLGSNTLTYTSYANGERALYLEGNITYNRVFDDKHNVGGLLLYNQRDYQIAAGSSIEALPYRSQGLAGRLTYSYDDRYFIEGNFGYNGSENFARGHRFGFFPAAAIGWVVSNESFMKDKTPNVEMLKLKASLGQSGNDQIGGGRRFVYLPTIVGANGTNWGTSNTWVNGIAVGEYANENVSWETSTKFNVGIESQLYNSFRIQVDYFREKRDGIFVQRKSIPDYVGVTTMPWSNVGKMKNQGIDATLEYDKQIGDLYLSARGTFTFARNIQVNDDQPDYIDKYRNRNGQRYGQQYGLVALGLFRTQEEIDNSPSQFGVSYLKPGDIKYKDINGDGVIDTNDEVPIGYSDIPEIVYGFGLSANYKGFDLSVFFQGIANTTFFLGGAYFPFNYPNIGQTSFLAALDGKFFDPEKQNFDAELPLLYSEGWHGSNYQNSTWWQRSGAFLRLKNAEIGYSLPKSATDKLLLRSLRIFLSGENLLTFSPDIKYWDPETGSQDGRGYPLMRTVNLGLNINF</sequence>
<accession>A0ABZ2INH3</accession>
<protein>
    <submittedName>
        <fullName evidence="1">SusC/RagA family TonB-linked outer membrane protein</fullName>
    </submittedName>
</protein>
<organism evidence="1 2">
    <name type="scientific">Parabacteroides absconsus</name>
    <dbReference type="NCBI Taxonomy" id="2951805"/>
    <lineage>
        <taxon>Bacteria</taxon>
        <taxon>Pseudomonadati</taxon>
        <taxon>Bacteroidota</taxon>
        <taxon>Bacteroidia</taxon>
        <taxon>Bacteroidales</taxon>
        <taxon>Tannerellaceae</taxon>
        <taxon>Parabacteroides</taxon>
    </lineage>
</organism>
<keyword evidence="2" id="KW-1185">Reference proteome</keyword>
<evidence type="ECO:0000313" key="1">
    <source>
        <dbReference type="EMBL" id="WWV67442.1"/>
    </source>
</evidence>
<evidence type="ECO:0000313" key="2">
    <source>
        <dbReference type="Proteomes" id="UP001320603"/>
    </source>
</evidence>
<dbReference type="Proteomes" id="UP001320603">
    <property type="component" value="Chromosome"/>
</dbReference>